<name>A0A6J6XMF4_9ZZZZ</name>
<dbReference type="CDD" id="cd05233">
    <property type="entry name" value="SDR_c"/>
    <property type="match status" value="1"/>
</dbReference>
<dbReference type="SUPFAM" id="SSF51735">
    <property type="entry name" value="NAD(P)-binding Rossmann-fold domains"/>
    <property type="match status" value="1"/>
</dbReference>
<accession>A0A6J6XMF4</accession>
<dbReference type="GO" id="GO:0016491">
    <property type="term" value="F:oxidoreductase activity"/>
    <property type="evidence" value="ECO:0007669"/>
    <property type="project" value="UniProtKB-KW"/>
</dbReference>
<dbReference type="PRINTS" id="PR00081">
    <property type="entry name" value="GDHRDH"/>
</dbReference>
<dbReference type="Pfam" id="PF00106">
    <property type="entry name" value="adh_short"/>
    <property type="match status" value="1"/>
</dbReference>
<dbReference type="EMBL" id="CAFAAG010000091">
    <property type="protein sequence ID" value="CAB4797669.1"/>
    <property type="molecule type" value="Genomic_DNA"/>
</dbReference>
<dbReference type="PANTHER" id="PTHR43669:SF6">
    <property type="entry name" value="DECAPRENYLPHOSPHORYL-2-KETO-BETA-D-ERYTHRO-PENTOSE REDUCTASE"/>
    <property type="match status" value="1"/>
</dbReference>
<evidence type="ECO:0000256" key="1">
    <source>
        <dbReference type="ARBA" id="ARBA00006484"/>
    </source>
</evidence>
<evidence type="ECO:0000313" key="3">
    <source>
        <dbReference type="EMBL" id="CAB4797669.1"/>
    </source>
</evidence>
<evidence type="ECO:0000256" key="2">
    <source>
        <dbReference type="ARBA" id="ARBA00023002"/>
    </source>
</evidence>
<organism evidence="3">
    <name type="scientific">freshwater metagenome</name>
    <dbReference type="NCBI Taxonomy" id="449393"/>
    <lineage>
        <taxon>unclassified sequences</taxon>
        <taxon>metagenomes</taxon>
        <taxon>ecological metagenomes</taxon>
    </lineage>
</organism>
<dbReference type="PROSITE" id="PS00061">
    <property type="entry name" value="ADH_SHORT"/>
    <property type="match status" value="1"/>
</dbReference>
<dbReference type="InterPro" id="IPR036291">
    <property type="entry name" value="NAD(P)-bd_dom_sf"/>
</dbReference>
<keyword evidence="2" id="KW-0560">Oxidoreductase</keyword>
<dbReference type="Gene3D" id="3.40.50.720">
    <property type="entry name" value="NAD(P)-binding Rossmann-like Domain"/>
    <property type="match status" value="1"/>
</dbReference>
<comment type="similarity">
    <text evidence="1">Belongs to the short-chain dehydrogenases/reductases (SDR) family.</text>
</comment>
<dbReference type="PANTHER" id="PTHR43669">
    <property type="entry name" value="5-KETO-D-GLUCONATE 5-REDUCTASE"/>
    <property type="match status" value="1"/>
</dbReference>
<sequence>MIDGLGNVQSVVLIGGTSEIGIATLREMGRRKRLQRVVLCGRQSENLQRTAETLSVEFAKAKIEQFHMDMVESGTLSSIIDEIFDGGRIDVVVLAAGVLPDAARVMNDAEYAVESAKVNFLGPLEIGTAALGRFKKQGHGTLVVISSVAAERPRKDNYVYGSAKSGIDAWANGAADAIAGTAVRVLVVRPGMVRTRMSAGIPEAPLTSNPDDIAKVITRRLSRGPVTVWVPGKLRWLMFVLRHLPRPIFRKISRGGKGR</sequence>
<reference evidence="3" key="1">
    <citation type="submission" date="2020-05" db="EMBL/GenBank/DDBJ databases">
        <authorList>
            <person name="Chiriac C."/>
            <person name="Salcher M."/>
            <person name="Ghai R."/>
            <person name="Kavagutti S V."/>
        </authorList>
    </citation>
    <scope>NUCLEOTIDE SEQUENCE</scope>
</reference>
<gene>
    <name evidence="3" type="ORF">UFOPK2975_01069</name>
</gene>
<dbReference type="InterPro" id="IPR020904">
    <property type="entry name" value="Sc_DH/Rdtase_CS"/>
</dbReference>
<protein>
    <submittedName>
        <fullName evidence="3">Unannotated protein</fullName>
    </submittedName>
</protein>
<dbReference type="InterPro" id="IPR002347">
    <property type="entry name" value="SDR_fam"/>
</dbReference>
<proteinExistence type="inferred from homology"/>
<dbReference type="AlphaFoldDB" id="A0A6J6XMF4"/>